<evidence type="ECO:0000256" key="3">
    <source>
        <dbReference type="ARBA" id="ARBA00022723"/>
    </source>
</evidence>
<dbReference type="Gene3D" id="3.40.50.1010">
    <property type="entry name" value="5'-nuclease"/>
    <property type="match status" value="1"/>
</dbReference>
<dbReference type="InterPro" id="IPR022907">
    <property type="entry name" value="VapC_family"/>
</dbReference>
<evidence type="ECO:0000256" key="5">
    <source>
        <dbReference type="ARBA" id="ARBA00022842"/>
    </source>
</evidence>
<dbReference type="PANTHER" id="PTHR35901">
    <property type="entry name" value="RIBONUCLEASE VAPC3"/>
    <property type="match status" value="1"/>
</dbReference>
<comment type="function">
    <text evidence="6">Toxic component of a toxin-antitoxin (TA) system. An RNase.</text>
</comment>
<dbReference type="PANTHER" id="PTHR35901:SF1">
    <property type="entry name" value="EXONUCLEASE VAPC9"/>
    <property type="match status" value="1"/>
</dbReference>
<dbReference type="GO" id="GO:0000287">
    <property type="term" value="F:magnesium ion binding"/>
    <property type="evidence" value="ECO:0007669"/>
    <property type="project" value="UniProtKB-UniRule"/>
</dbReference>
<proteinExistence type="inferred from homology"/>
<comment type="similarity">
    <text evidence="6">Belongs to the PINc/VapC protein family.</text>
</comment>
<dbReference type="GO" id="GO:0016787">
    <property type="term" value="F:hydrolase activity"/>
    <property type="evidence" value="ECO:0007669"/>
    <property type="project" value="UniProtKB-KW"/>
</dbReference>
<dbReference type="CDD" id="cd09873">
    <property type="entry name" value="PIN_Pae0151-like"/>
    <property type="match status" value="1"/>
</dbReference>
<dbReference type="Proteomes" id="UP000177081">
    <property type="component" value="Unassembled WGS sequence"/>
</dbReference>
<keyword evidence="3 6" id="KW-0479">Metal-binding</keyword>
<feature type="domain" description="PIN" evidence="7">
    <location>
        <begin position="2"/>
        <end position="118"/>
    </location>
</feature>
<reference evidence="8 9" key="1">
    <citation type="journal article" date="2016" name="Nat. Commun.">
        <title>Thousands of microbial genomes shed light on interconnected biogeochemical processes in an aquifer system.</title>
        <authorList>
            <person name="Anantharaman K."/>
            <person name="Brown C.T."/>
            <person name="Hug L.A."/>
            <person name="Sharon I."/>
            <person name="Castelle C.J."/>
            <person name="Probst A.J."/>
            <person name="Thomas B.C."/>
            <person name="Singh A."/>
            <person name="Wilkins M.J."/>
            <person name="Karaoz U."/>
            <person name="Brodie E.L."/>
            <person name="Williams K.H."/>
            <person name="Hubbard S.S."/>
            <person name="Banfield J.F."/>
        </authorList>
    </citation>
    <scope>NUCLEOTIDE SEQUENCE [LARGE SCALE GENOMIC DNA]</scope>
</reference>
<evidence type="ECO:0000256" key="1">
    <source>
        <dbReference type="ARBA" id="ARBA00022649"/>
    </source>
</evidence>
<sequence length="129" mass="14494">MIVLDASVVIKALVEDEQGYLAARDLIRDRAVVPEWLFVEVANALATKTRYTVGEAEELLGLIYDIGFEVEKVDRKMLERSMTLAKTHDVAVYDMIYAVLAEKLNLELITADENFAKKTGLDFVKLLDA</sequence>
<dbReference type="GO" id="GO:0004540">
    <property type="term" value="F:RNA nuclease activity"/>
    <property type="evidence" value="ECO:0007669"/>
    <property type="project" value="InterPro"/>
</dbReference>
<keyword evidence="4 6" id="KW-0378">Hydrolase</keyword>
<evidence type="ECO:0000256" key="4">
    <source>
        <dbReference type="ARBA" id="ARBA00022801"/>
    </source>
</evidence>
<keyword evidence="5 6" id="KW-0460">Magnesium</keyword>
<dbReference type="InterPro" id="IPR051619">
    <property type="entry name" value="TypeII_TA_RNase_PINc/VapC"/>
</dbReference>
<dbReference type="EC" id="3.1.-.-" evidence="6"/>
<dbReference type="HAMAP" id="MF_00265">
    <property type="entry name" value="VapC_Nob1"/>
    <property type="match status" value="1"/>
</dbReference>
<dbReference type="GO" id="GO:0090729">
    <property type="term" value="F:toxin activity"/>
    <property type="evidence" value="ECO:0007669"/>
    <property type="project" value="UniProtKB-KW"/>
</dbReference>
<keyword evidence="1 6" id="KW-1277">Toxin-antitoxin system</keyword>
<comment type="caution">
    <text evidence="8">The sequence shown here is derived from an EMBL/GenBank/DDBJ whole genome shotgun (WGS) entry which is preliminary data.</text>
</comment>
<feature type="binding site" evidence="6">
    <location>
        <position position="5"/>
    </location>
    <ligand>
        <name>Mg(2+)</name>
        <dbReference type="ChEBI" id="CHEBI:18420"/>
    </ligand>
</feature>
<name>A0A1G2RRY7_9BACT</name>
<evidence type="ECO:0000256" key="6">
    <source>
        <dbReference type="HAMAP-Rule" id="MF_00265"/>
    </source>
</evidence>
<comment type="cofactor">
    <cofactor evidence="6">
        <name>Mg(2+)</name>
        <dbReference type="ChEBI" id="CHEBI:18420"/>
    </cofactor>
</comment>
<gene>
    <name evidence="6" type="primary">vapC</name>
    <name evidence="8" type="ORF">A3A32_02820</name>
</gene>
<evidence type="ECO:0000256" key="2">
    <source>
        <dbReference type="ARBA" id="ARBA00022722"/>
    </source>
</evidence>
<dbReference type="InterPro" id="IPR044153">
    <property type="entry name" value="PIN_Pae0151-like"/>
</dbReference>
<protein>
    <recommendedName>
        <fullName evidence="6">Ribonuclease VapC</fullName>
        <shortName evidence="6">RNase VapC</shortName>
        <ecNumber evidence="6">3.1.-.-</ecNumber>
    </recommendedName>
    <alternativeName>
        <fullName evidence="6">Toxin VapC</fullName>
    </alternativeName>
</protein>
<feature type="binding site" evidence="6">
    <location>
        <position position="94"/>
    </location>
    <ligand>
        <name>Mg(2+)</name>
        <dbReference type="ChEBI" id="CHEBI:18420"/>
    </ligand>
</feature>
<keyword evidence="2 6" id="KW-0540">Nuclease</keyword>
<organism evidence="8 9">
    <name type="scientific">Candidatus Wildermuthbacteria bacterium RIFCSPLOWO2_01_FULL_48_35</name>
    <dbReference type="NCBI Taxonomy" id="1802463"/>
    <lineage>
        <taxon>Bacteria</taxon>
        <taxon>Candidatus Wildermuthiibacteriota</taxon>
    </lineage>
</organism>
<dbReference type="InterPro" id="IPR029060">
    <property type="entry name" value="PIN-like_dom_sf"/>
</dbReference>
<keyword evidence="6" id="KW-0800">Toxin</keyword>
<dbReference type="Pfam" id="PF01850">
    <property type="entry name" value="PIN"/>
    <property type="match status" value="1"/>
</dbReference>
<evidence type="ECO:0000259" key="7">
    <source>
        <dbReference type="Pfam" id="PF01850"/>
    </source>
</evidence>
<dbReference type="EMBL" id="MHUI01000008">
    <property type="protein sequence ID" value="OHA75606.1"/>
    <property type="molecule type" value="Genomic_DNA"/>
</dbReference>
<dbReference type="AlphaFoldDB" id="A0A1G2RRY7"/>
<dbReference type="InterPro" id="IPR002716">
    <property type="entry name" value="PIN_dom"/>
</dbReference>
<dbReference type="SUPFAM" id="SSF88723">
    <property type="entry name" value="PIN domain-like"/>
    <property type="match status" value="1"/>
</dbReference>
<evidence type="ECO:0000313" key="9">
    <source>
        <dbReference type="Proteomes" id="UP000177081"/>
    </source>
</evidence>
<accession>A0A1G2RRY7</accession>
<evidence type="ECO:0000313" key="8">
    <source>
        <dbReference type="EMBL" id="OHA75606.1"/>
    </source>
</evidence>